<dbReference type="NCBIfam" id="NF003816">
    <property type="entry name" value="PRK05406.1-5"/>
    <property type="match status" value="1"/>
</dbReference>
<keyword evidence="1" id="KW-0547">Nucleotide-binding</keyword>
<dbReference type="NCBIfam" id="NF003814">
    <property type="entry name" value="PRK05406.1-3"/>
    <property type="match status" value="1"/>
</dbReference>
<dbReference type="HAMAP" id="MF_00691">
    <property type="entry name" value="PxpA"/>
    <property type="match status" value="1"/>
</dbReference>
<keyword evidence="1" id="KW-0378">Hydrolase</keyword>
<dbReference type="STRING" id="1562698.DESAMIL20_1193"/>
<dbReference type="AlphaFoldDB" id="A0A1X4XVT1"/>
<evidence type="ECO:0000313" key="3">
    <source>
        <dbReference type="Proteomes" id="UP000194141"/>
    </source>
</evidence>
<dbReference type="GO" id="GO:0005975">
    <property type="term" value="P:carbohydrate metabolic process"/>
    <property type="evidence" value="ECO:0007669"/>
    <property type="project" value="InterPro"/>
</dbReference>
<organism evidence="2 3">
    <name type="scientific">Desulfurella amilsii</name>
    <dbReference type="NCBI Taxonomy" id="1562698"/>
    <lineage>
        <taxon>Bacteria</taxon>
        <taxon>Pseudomonadati</taxon>
        <taxon>Campylobacterota</taxon>
        <taxon>Desulfurellia</taxon>
        <taxon>Desulfurellales</taxon>
        <taxon>Desulfurellaceae</taxon>
        <taxon>Desulfurella</taxon>
    </lineage>
</organism>
<keyword evidence="1" id="KW-0067">ATP-binding</keyword>
<accession>A0A1X4XVT1</accession>
<dbReference type="CDD" id="cd10787">
    <property type="entry name" value="LamB_YcsF_like"/>
    <property type="match status" value="1"/>
</dbReference>
<comment type="subunit">
    <text evidence="1">Forms a complex composed of PxpA, PxpB and PxpC.</text>
</comment>
<dbReference type="GO" id="GO:0017168">
    <property type="term" value="F:5-oxoprolinase (ATP-hydrolyzing) activity"/>
    <property type="evidence" value="ECO:0007669"/>
    <property type="project" value="UniProtKB-UniRule"/>
</dbReference>
<dbReference type="RefSeq" id="WP_086033880.1">
    <property type="nucleotide sequence ID" value="NZ_MDSU01000018.1"/>
</dbReference>
<dbReference type="Proteomes" id="UP000194141">
    <property type="component" value="Unassembled WGS sequence"/>
</dbReference>
<dbReference type="GO" id="GO:0005524">
    <property type="term" value="F:ATP binding"/>
    <property type="evidence" value="ECO:0007669"/>
    <property type="project" value="UniProtKB-UniRule"/>
</dbReference>
<protein>
    <recommendedName>
        <fullName evidence="1">5-oxoprolinase subunit A</fullName>
        <shortName evidence="1">5-OPase subunit A</shortName>
        <ecNumber evidence="1">3.5.2.9</ecNumber>
    </recommendedName>
    <alternativeName>
        <fullName evidence="1">5-oxoprolinase (ATP-hydrolyzing) subunit A</fullName>
    </alternativeName>
</protein>
<comment type="function">
    <text evidence="1">Catalyzes the cleavage of 5-oxoproline to form L-glutamate coupled to the hydrolysis of ATP to ADP and inorganic phosphate.</text>
</comment>
<dbReference type="InterPro" id="IPR005501">
    <property type="entry name" value="LamB/YcsF/PxpA-like"/>
</dbReference>
<sequence length="258" mass="27942">MFAIDLNADLGESFGAYKMGSDEELMKYITSANIACGMHGGDPIVINNTILMAKAHKVNIGAHPSYPDLQGFGRRDMVLSELEIECFVLYQIGAVDAFCRANSVELKHTKPHGALYNAAAKDLNIALAIVNAIKKFNNNTILVGLANSKFIQAGKEVGIKVAKEVFADRAYDDSGFLVPRKVPGSVITDIDLAVNQALQIVKYKKVQTISGKIIDIQGDTICVHGDNPKAKDLLDSLFYVFKKEGITILPLSEIVNGA</sequence>
<dbReference type="PANTHER" id="PTHR30292:SF0">
    <property type="entry name" value="5-OXOPROLINASE SUBUNIT A"/>
    <property type="match status" value="1"/>
</dbReference>
<dbReference type="EMBL" id="MDSU01000018">
    <property type="protein sequence ID" value="OSS41640.1"/>
    <property type="molecule type" value="Genomic_DNA"/>
</dbReference>
<evidence type="ECO:0000256" key="1">
    <source>
        <dbReference type="HAMAP-Rule" id="MF_00691"/>
    </source>
</evidence>
<comment type="caution">
    <text evidence="2">The sequence shown here is derived from an EMBL/GenBank/DDBJ whole genome shotgun (WGS) entry which is preliminary data.</text>
</comment>
<proteinExistence type="inferred from homology"/>
<reference evidence="2 3" key="1">
    <citation type="journal article" date="2017" name="Front. Microbiol.">
        <title>Genome Sequence of Desulfurella amilsii Strain TR1 and Comparative Genomics of Desulfurellaceae Family.</title>
        <authorList>
            <person name="Florentino A.P."/>
            <person name="Stams A.J."/>
            <person name="Sanchez-Andrea I."/>
        </authorList>
    </citation>
    <scope>NUCLEOTIDE SEQUENCE [LARGE SCALE GENOMIC DNA]</scope>
    <source>
        <strain evidence="2 3">TR1</strain>
    </source>
</reference>
<dbReference type="Gene3D" id="3.20.20.370">
    <property type="entry name" value="Glycoside hydrolase/deacetylase"/>
    <property type="match status" value="1"/>
</dbReference>
<evidence type="ECO:0000313" key="2">
    <source>
        <dbReference type="EMBL" id="OSS41640.1"/>
    </source>
</evidence>
<name>A0A1X4XVT1_9BACT</name>
<dbReference type="SUPFAM" id="SSF88713">
    <property type="entry name" value="Glycoside hydrolase/deacetylase"/>
    <property type="match status" value="1"/>
</dbReference>
<dbReference type="Pfam" id="PF03746">
    <property type="entry name" value="LamB_YcsF"/>
    <property type="match status" value="1"/>
</dbReference>
<gene>
    <name evidence="1" type="primary">pxpA</name>
    <name evidence="2" type="ORF">DESAMIL20_1193</name>
</gene>
<dbReference type="OrthoDB" id="9773478at2"/>
<dbReference type="EC" id="3.5.2.9" evidence="1"/>
<comment type="catalytic activity">
    <reaction evidence="1">
        <text>5-oxo-L-proline + ATP + 2 H2O = L-glutamate + ADP + phosphate + H(+)</text>
        <dbReference type="Rhea" id="RHEA:10348"/>
        <dbReference type="ChEBI" id="CHEBI:15377"/>
        <dbReference type="ChEBI" id="CHEBI:15378"/>
        <dbReference type="ChEBI" id="CHEBI:29985"/>
        <dbReference type="ChEBI" id="CHEBI:30616"/>
        <dbReference type="ChEBI" id="CHEBI:43474"/>
        <dbReference type="ChEBI" id="CHEBI:58402"/>
        <dbReference type="ChEBI" id="CHEBI:456216"/>
        <dbReference type="EC" id="3.5.2.9"/>
    </reaction>
</comment>
<comment type="similarity">
    <text evidence="1">Belongs to the LamB/PxpA family.</text>
</comment>
<dbReference type="PANTHER" id="PTHR30292">
    <property type="entry name" value="UNCHARACTERIZED PROTEIN YBGL-RELATED"/>
    <property type="match status" value="1"/>
</dbReference>
<keyword evidence="3" id="KW-1185">Reference proteome</keyword>
<dbReference type="InterPro" id="IPR011330">
    <property type="entry name" value="Glyco_hydro/deAcase_b/a-brl"/>
</dbReference>